<comment type="similarity">
    <text evidence="2 9">Belongs to the uroporphyrinogen-III synthase family.</text>
</comment>
<dbReference type="GO" id="GO:0006780">
    <property type="term" value="P:uroporphyrinogen III biosynthetic process"/>
    <property type="evidence" value="ECO:0007669"/>
    <property type="project" value="UniProtKB-UniRule"/>
</dbReference>
<sequence length="270" mass="29355">MAIPRAELPDLRGRRILICRPEPEATRLADRFRDAGAMVRVLPLIEREPLPETPERRTLILNLDQFSHIITVSPYAARLLLDELDAWWPQIPAGIRWYAVGAATASVLTKHGLSTRAPAQGWTSEALLTLPSLTQVKGQKVLLARGTNGRELIRQTLEARGARVTPLPLYRRFSPDYPPKELSDILGAFAPEAIVALSGETLNNLVALCANSGHNLYDRLLIVPAERVAEQARAAGFKNPCIPGSLADNDIVATVAAQLTGRDGGSGKAK</sequence>
<dbReference type="Gene3D" id="3.40.50.10090">
    <property type="match status" value="2"/>
</dbReference>
<dbReference type="GO" id="GO:0006782">
    <property type="term" value="P:protoporphyrinogen IX biosynthetic process"/>
    <property type="evidence" value="ECO:0007669"/>
    <property type="project" value="UniProtKB-UniRule"/>
</dbReference>
<dbReference type="InterPro" id="IPR003754">
    <property type="entry name" value="4pyrrol_synth_uPrphyn_synth"/>
</dbReference>
<dbReference type="Proteomes" id="UP000177445">
    <property type="component" value="Chromosome"/>
</dbReference>
<protein>
    <recommendedName>
        <fullName evidence="7 9">Uroporphyrinogen-III synthase</fullName>
        <ecNumber evidence="3 9">4.2.1.75</ecNumber>
    </recommendedName>
</protein>
<dbReference type="InterPro" id="IPR039793">
    <property type="entry name" value="UROS/Hem4"/>
</dbReference>
<comment type="function">
    <text evidence="6 9">Catalyzes cyclization of the linear tetrapyrrole, hydroxymethylbilane, to the macrocyclic uroporphyrinogen III.</text>
</comment>
<dbReference type="EC" id="4.2.1.75" evidence="3 9"/>
<evidence type="ECO:0000259" key="10">
    <source>
        <dbReference type="Pfam" id="PF02602"/>
    </source>
</evidence>
<dbReference type="Pfam" id="PF02602">
    <property type="entry name" value="HEM4"/>
    <property type="match status" value="1"/>
</dbReference>
<evidence type="ECO:0000256" key="7">
    <source>
        <dbReference type="ARBA" id="ARBA00040167"/>
    </source>
</evidence>
<feature type="domain" description="Tetrapyrrole biosynthesis uroporphyrinogen III synthase" evidence="10">
    <location>
        <begin position="27"/>
        <end position="243"/>
    </location>
</feature>
<evidence type="ECO:0000256" key="5">
    <source>
        <dbReference type="ARBA" id="ARBA00023244"/>
    </source>
</evidence>
<organism evidence="11 12">
    <name type="scientific">Marinobacter salinus</name>
    <dbReference type="NCBI Taxonomy" id="1874317"/>
    <lineage>
        <taxon>Bacteria</taxon>
        <taxon>Pseudomonadati</taxon>
        <taxon>Pseudomonadota</taxon>
        <taxon>Gammaproteobacteria</taxon>
        <taxon>Pseudomonadales</taxon>
        <taxon>Marinobacteraceae</taxon>
        <taxon>Marinobacter</taxon>
    </lineage>
</organism>
<evidence type="ECO:0000256" key="8">
    <source>
        <dbReference type="ARBA" id="ARBA00048617"/>
    </source>
</evidence>
<evidence type="ECO:0000313" key="12">
    <source>
        <dbReference type="Proteomes" id="UP000177445"/>
    </source>
</evidence>
<dbReference type="KEGG" id="msq:BKP64_13160"/>
<dbReference type="OrthoDB" id="9787650at2"/>
<evidence type="ECO:0000256" key="6">
    <source>
        <dbReference type="ARBA" id="ARBA00037589"/>
    </source>
</evidence>
<reference evidence="11 12" key="1">
    <citation type="submission" date="2016-10" db="EMBL/GenBank/DDBJ databases">
        <title>Marinobacter salinus sp. nov., a moderately halophilic bacterium isolated from a tidal flat environment.</title>
        <authorList>
            <person name="Park S.-J."/>
        </authorList>
    </citation>
    <scope>NUCLEOTIDE SEQUENCE [LARGE SCALE GENOMIC DNA]</scope>
    <source>
        <strain evidence="11 12">Hb8</strain>
    </source>
</reference>
<evidence type="ECO:0000313" key="11">
    <source>
        <dbReference type="EMBL" id="AOY89035.1"/>
    </source>
</evidence>
<comment type="catalytic activity">
    <reaction evidence="8 9">
        <text>hydroxymethylbilane = uroporphyrinogen III + H2O</text>
        <dbReference type="Rhea" id="RHEA:18965"/>
        <dbReference type="ChEBI" id="CHEBI:15377"/>
        <dbReference type="ChEBI" id="CHEBI:57308"/>
        <dbReference type="ChEBI" id="CHEBI:57845"/>
        <dbReference type="EC" id="4.2.1.75"/>
    </reaction>
</comment>
<comment type="pathway">
    <text evidence="1 9">Porphyrin-containing compound metabolism; protoporphyrin-IX biosynthesis; coproporphyrinogen-III from 5-aminolevulinate: step 3/4.</text>
</comment>
<evidence type="ECO:0000256" key="9">
    <source>
        <dbReference type="RuleBase" id="RU366031"/>
    </source>
</evidence>
<dbReference type="CDD" id="cd06578">
    <property type="entry name" value="HemD"/>
    <property type="match status" value="1"/>
</dbReference>
<evidence type="ECO:0000256" key="3">
    <source>
        <dbReference type="ARBA" id="ARBA00013109"/>
    </source>
</evidence>
<dbReference type="STRING" id="1874317.BKP64_13160"/>
<dbReference type="InterPro" id="IPR036108">
    <property type="entry name" value="4pyrrol_syn_uPrphyn_synt_sf"/>
</dbReference>
<evidence type="ECO:0000256" key="1">
    <source>
        <dbReference type="ARBA" id="ARBA00004772"/>
    </source>
</evidence>
<dbReference type="RefSeq" id="WP_070970860.1">
    <property type="nucleotide sequence ID" value="NZ_CP017715.1"/>
</dbReference>
<dbReference type="GO" id="GO:0004852">
    <property type="term" value="F:uroporphyrinogen-III synthase activity"/>
    <property type="evidence" value="ECO:0007669"/>
    <property type="project" value="UniProtKB-UniRule"/>
</dbReference>
<proteinExistence type="inferred from homology"/>
<keyword evidence="12" id="KW-1185">Reference proteome</keyword>
<dbReference type="PANTHER" id="PTHR38042">
    <property type="entry name" value="UROPORPHYRINOGEN-III SYNTHASE, CHLOROPLASTIC"/>
    <property type="match status" value="1"/>
</dbReference>
<dbReference type="PANTHER" id="PTHR38042:SF1">
    <property type="entry name" value="UROPORPHYRINOGEN-III SYNTHASE, CHLOROPLASTIC"/>
    <property type="match status" value="1"/>
</dbReference>
<evidence type="ECO:0000256" key="4">
    <source>
        <dbReference type="ARBA" id="ARBA00023239"/>
    </source>
</evidence>
<keyword evidence="4 9" id="KW-0456">Lyase</keyword>
<keyword evidence="5 9" id="KW-0627">Porphyrin biosynthesis</keyword>
<dbReference type="EMBL" id="CP017715">
    <property type="protein sequence ID" value="AOY89035.1"/>
    <property type="molecule type" value="Genomic_DNA"/>
</dbReference>
<dbReference type="UniPathway" id="UPA00251">
    <property type="reaction ID" value="UER00320"/>
</dbReference>
<name>A0A1D9GND5_9GAMM</name>
<gene>
    <name evidence="11" type="ORF">BKP64_13160</name>
</gene>
<dbReference type="SUPFAM" id="SSF69618">
    <property type="entry name" value="HemD-like"/>
    <property type="match status" value="1"/>
</dbReference>
<accession>A0A1D9GND5</accession>
<evidence type="ECO:0000256" key="2">
    <source>
        <dbReference type="ARBA" id="ARBA00008133"/>
    </source>
</evidence>
<dbReference type="AlphaFoldDB" id="A0A1D9GND5"/>